<keyword evidence="2" id="KW-1185">Reference proteome</keyword>
<dbReference type="RefSeq" id="WP_060624110.1">
    <property type="nucleotide sequence ID" value="NZ_LCZJ02000023.1"/>
</dbReference>
<evidence type="ECO:0000313" key="2">
    <source>
        <dbReference type="Proteomes" id="UP000054709"/>
    </source>
</evidence>
<evidence type="ECO:0000313" key="1">
    <source>
        <dbReference type="EMBL" id="KTD86211.1"/>
    </source>
</evidence>
<sequence>MTYSQIWNNADNEAEILYLEQQIVAIKKEIKRAKTAEQQEILDHANRKLAELEAKLDELEE</sequence>
<dbReference type="Proteomes" id="UP000054709">
    <property type="component" value="Unassembled WGS sequence"/>
</dbReference>
<accession>A0A0W1AYA3</accession>
<protein>
    <submittedName>
        <fullName evidence="1">Uncharacterized protein</fullName>
    </submittedName>
</protein>
<name>A0A0W1AYA3_9BACL</name>
<proteinExistence type="predicted"/>
<reference evidence="1 2" key="1">
    <citation type="journal article" date="2015" name="Int. Biodeterior. Biodegradation">
        <title>Physiological and genetic screening methods for the isolation of methyl tert-butyl ether-degrading bacteria for bioremediation purposes.</title>
        <authorList>
            <person name="Guisado I.M."/>
            <person name="Purswani J."/>
            <person name="Gonzalez Lopez J."/>
            <person name="Pozo C."/>
        </authorList>
    </citation>
    <scope>NUCLEOTIDE SEQUENCE [LARGE SCALE GENOMIC DNA]</scope>
    <source>
        <strain evidence="1 2">SH7</strain>
    </source>
</reference>
<gene>
    <name evidence="1" type="ORF">UQ64_17285</name>
</gene>
<dbReference type="EMBL" id="LCZJ02000023">
    <property type="protein sequence ID" value="KTD86211.1"/>
    <property type="molecule type" value="Genomic_DNA"/>
</dbReference>
<comment type="caution">
    <text evidence="1">The sequence shown here is derived from an EMBL/GenBank/DDBJ whole genome shotgun (WGS) entry which is preliminary data.</text>
</comment>
<dbReference type="AlphaFoldDB" id="A0A0W1AYA3"/>
<dbReference type="OrthoDB" id="2664021at2"/>
<organism evidence="1 2">
    <name type="scientific">Paenibacillus etheri</name>
    <dbReference type="NCBI Taxonomy" id="1306852"/>
    <lineage>
        <taxon>Bacteria</taxon>
        <taxon>Bacillati</taxon>
        <taxon>Bacillota</taxon>
        <taxon>Bacilli</taxon>
        <taxon>Bacillales</taxon>
        <taxon>Paenibacillaceae</taxon>
        <taxon>Paenibacillus</taxon>
    </lineage>
</organism>